<feature type="DNA-binding region" evidence="2">
    <location>
        <begin position="53"/>
        <end position="59"/>
    </location>
</feature>
<evidence type="ECO:0000256" key="2">
    <source>
        <dbReference type="HAMAP-Rule" id="MF_00984"/>
    </source>
</evidence>
<gene>
    <name evidence="5" type="ORF">BECKMB1821G_GA0114241_11079</name>
    <name evidence="7" type="ORF">BECKMB1821H_GA0114242_11079</name>
    <name evidence="6" type="ORF">BECKMB1821I_GA0114274_11099</name>
</gene>
<evidence type="ECO:0000256" key="4">
    <source>
        <dbReference type="SAM" id="MobiDB-lite"/>
    </source>
</evidence>
<dbReference type="GO" id="GO:0009295">
    <property type="term" value="C:nucleoid"/>
    <property type="evidence" value="ECO:0007669"/>
    <property type="project" value="TreeGrafter"/>
</dbReference>
<dbReference type="GO" id="GO:0003697">
    <property type="term" value="F:single-stranded DNA binding"/>
    <property type="evidence" value="ECO:0007669"/>
    <property type="project" value="UniProtKB-UniRule"/>
</dbReference>
<comment type="caution">
    <text evidence="2">Lacks conserved residue(s) required for the propagation of feature annotation.</text>
</comment>
<evidence type="ECO:0000313" key="7">
    <source>
        <dbReference type="EMBL" id="VFK77184.1"/>
    </source>
</evidence>
<organism evidence="6">
    <name type="scientific">Candidatus Kentrum sp. MB</name>
    <dbReference type="NCBI Taxonomy" id="2138164"/>
    <lineage>
        <taxon>Bacteria</taxon>
        <taxon>Pseudomonadati</taxon>
        <taxon>Pseudomonadota</taxon>
        <taxon>Gammaproteobacteria</taxon>
        <taxon>Candidatus Kentrum</taxon>
    </lineage>
</organism>
<sequence length="184" mass="20081">MARLNKVMIIGHLGADPETRYTPNGNAVTNIRVATTDSWKDRQTGEQQERTEWHRVVLFGRLGEVAAEYLRKGSQVYIEGRLQTSKWQAQDGSDRWTTDIIANDMQMLGNRRQSGEYQNAPYQNAPASAGNWDQPPAPPSAPSPYASTPAPSGAYPPSPTAYPPTSHSPGSGPSGNPDDDDVPF</sequence>
<dbReference type="EMBL" id="CAADGH010000107">
    <property type="protein sequence ID" value="VFK77184.1"/>
    <property type="molecule type" value="Genomic_DNA"/>
</dbReference>
<feature type="compositionally biased region" description="Low complexity" evidence="4">
    <location>
        <begin position="163"/>
        <end position="176"/>
    </location>
</feature>
<evidence type="ECO:0000313" key="6">
    <source>
        <dbReference type="EMBL" id="VFK35285.1"/>
    </source>
</evidence>
<accession>A0A450Y184</accession>
<dbReference type="InterPro" id="IPR012340">
    <property type="entry name" value="NA-bd_OB-fold"/>
</dbReference>
<comment type="subunit">
    <text evidence="2">Homotetramer.</text>
</comment>
<evidence type="ECO:0000256" key="1">
    <source>
        <dbReference type="ARBA" id="ARBA00023125"/>
    </source>
</evidence>
<dbReference type="SUPFAM" id="SSF50249">
    <property type="entry name" value="Nucleic acid-binding proteins"/>
    <property type="match status" value="1"/>
</dbReference>
<dbReference type="PANTHER" id="PTHR10302">
    <property type="entry name" value="SINGLE-STRANDED DNA-BINDING PROTEIN"/>
    <property type="match status" value="1"/>
</dbReference>
<keyword evidence="1 2" id="KW-0238">DNA-binding</keyword>
<reference evidence="6" key="1">
    <citation type="submission" date="2019-02" db="EMBL/GenBank/DDBJ databases">
        <authorList>
            <person name="Gruber-Vodicka R. H."/>
            <person name="Seah K. B. B."/>
        </authorList>
    </citation>
    <scope>NUCLEOTIDE SEQUENCE</scope>
    <source>
        <strain evidence="5">BECK_BZ197</strain>
        <strain evidence="7">BECK_BZ198</strain>
        <strain evidence="6">BECK_BZ199</strain>
    </source>
</reference>
<dbReference type="Gene3D" id="2.40.50.140">
    <property type="entry name" value="Nucleic acid-binding proteins"/>
    <property type="match status" value="1"/>
</dbReference>
<evidence type="ECO:0000313" key="5">
    <source>
        <dbReference type="EMBL" id="VFK32304.1"/>
    </source>
</evidence>
<dbReference type="EMBL" id="CAADFO010000107">
    <property type="protein sequence ID" value="VFK32304.1"/>
    <property type="molecule type" value="Genomic_DNA"/>
</dbReference>
<feature type="compositionally biased region" description="Low complexity" evidence="4">
    <location>
        <begin position="143"/>
        <end position="153"/>
    </location>
</feature>
<feature type="compositionally biased region" description="Polar residues" evidence="4">
    <location>
        <begin position="116"/>
        <end position="126"/>
    </location>
</feature>
<protein>
    <recommendedName>
        <fullName evidence="2 3">Single-stranded DNA-binding protein</fullName>
        <shortName evidence="2">SSB</shortName>
    </recommendedName>
</protein>
<evidence type="ECO:0000256" key="3">
    <source>
        <dbReference type="RuleBase" id="RU000524"/>
    </source>
</evidence>
<dbReference type="EMBL" id="CAADFQ010000109">
    <property type="protein sequence ID" value="VFK35285.1"/>
    <property type="molecule type" value="Genomic_DNA"/>
</dbReference>
<dbReference type="CDD" id="cd04496">
    <property type="entry name" value="SSB_OBF"/>
    <property type="match status" value="1"/>
</dbReference>
<dbReference type="PANTHER" id="PTHR10302:SF27">
    <property type="entry name" value="SINGLE-STRANDED DNA-BINDING PROTEIN"/>
    <property type="match status" value="1"/>
</dbReference>
<dbReference type="InterPro" id="IPR011344">
    <property type="entry name" value="ssDNA-bd"/>
</dbReference>
<proteinExistence type="inferred from homology"/>
<dbReference type="NCBIfam" id="TIGR00621">
    <property type="entry name" value="ssb"/>
    <property type="match status" value="1"/>
</dbReference>
<dbReference type="GO" id="GO:0006260">
    <property type="term" value="P:DNA replication"/>
    <property type="evidence" value="ECO:0007669"/>
    <property type="project" value="InterPro"/>
</dbReference>
<dbReference type="AlphaFoldDB" id="A0A450Y184"/>
<dbReference type="PROSITE" id="PS50935">
    <property type="entry name" value="SSB"/>
    <property type="match status" value="1"/>
</dbReference>
<dbReference type="InterPro" id="IPR000424">
    <property type="entry name" value="Primosome_PriB/ssb"/>
</dbReference>
<dbReference type="HAMAP" id="MF_00984">
    <property type="entry name" value="SSB"/>
    <property type="match status" value="1"/>
</dbReference>
<feature type="region of interest" description="Disordered" evidence="4">
    <location>
        <begin position="116"/>
        <end position="184"/>
    </location>
</feature>
<name>A0A450Y184_9GAMM</name>
<dbReference type="Pfam" id="PF00436">
    <property type="entry name" value="SSB"/>
    <property type="match status" value="1"/>
</dbReference>